<name>A0A7S3LJR4_9STRA</name>
<feature type="compositionally biased region" description="Acidic residues" evidence="1">
    <location>
        <begin position="550"/>
        <end position="561"/>
    </location>
</feature>
<feature type="compositionally biased region" description="Polar residues" evidence="1">
    <location>
        <begin position="985"/>
        <end position="997"/>
    </location>
</feature>
<feature type="region of interest" description="Disordered" evidence="1">
    <location>
        <begin position="542"/>
        <end position="640"/>
    </location>
</feature>
<organism evidence="2">
    <name type="scientific">Aplanochytrium stocchinoi</name>
    <dbReference type="NCBI Taxonomy" id="215587"/>
    <lineage>
        <taxon>Eukaryota</taxon>
        <taxon>Sar</taxon>
        <taxon>Stramenopiles</taxon>
        <taxon>Bigyra</taxon>
        <taxon>Labyrinthulomycetes</taxon>
        <taxon>Thraustochytrida</taxon>
        <taxon>Thraustochytriidae</taxon>
        <taxon>Aplanochytrium</taxon>
    </lineage>
</organism>
<protein>
    <submittedName>
        <fullName evidence="2">Uncharacterized protein</fullName>
    </submittedName>
</protein>
<gene>
    <name evidence="2" type="ORF">ASTO00021_LOCUS3071</name>
</gene>
<feature type="compositionally biased region" description="Polar residues" evidence="1">
    <location>
        <begin position="588"/>
        <end position="601"/>
    </location>
</feature>
<feature type="compositionally biased region" description="Polar residues" evidence="1">
    <location>
        <begin position="624"/>
        <end position="637"/>
    </location>
</feature>
<feature type="compositionally biased region" description="Basic residues" evidence="1">
    <location>
        <begin position="89"/>
        <end position="104"/>
    </location>
</feature>
<evidence type="ECO:0000313" key="2">
    <source>
        <dbReference type="EMBL" id="CAE0432753.1"/>
    </source>
</evidence>
<evidence type="ECO:0000256" key="1">
    <source>
        <dbReference type="SAM" id="MobiDB-lite"/>
    </source>
</evidence>
<feature type="compositionally biased region" description="Basic and acidic residues" evidence="1">
    <location>
        <begin position="105"/>
        <end position="119"/>
    </location>
</feature>
<reference evidence="2" key="1">
    <citation type="submission" date="2021-01" db="EMBL/GenBank/DDBJ databases">
        <authorList>
            <person name="Corre E."/>
            <person name="Pelletier E."/>
            <person name="Niang G."/>
            <person name="Scheremetjew M."/>
            <person name="Finn R."/>
            <person name="Kale V."/>
            <person name="Holt S."/>
            <person name="Cochrane G."/>
            <person name="Meng A."/>
            <person name="Brown T."/>
            <person name="Cohen L."/>
        </authorList>
    </citation>
    <scope>NUCLEOTIDE SEQUENCE</scope>
    <source>
        <strain evidence="2">GSBS06</strain>
    </source>
</reference>
<feature type="compositionally biased region" description="Basic and acidic residues" evidence="1">
    <location>
        <begin position="562"/>
        <end position="572"/>
    </location>
</feature>
<dbReference type="AlphaFoldDB" id="A0A7S3LJR4"/>
<sequence length="1159" mass="131627">MLQLKSHNTAGRQGLYVNTDGGKGKRQKKPRVITQIAYGPSGGYANKKRKLTEVRSSSSSSVNGHGIARNGASSSTITVEKEKSSFSKNLKKEKNKLKEKRKREREKEKDSKSGSRDKSSTSSKRSQAFEIQSNEKKIVKKSSNESQQLLKPRRGREHKYIERIGRCLYVYTAILNGSISQCLVNDAVKKTIHRDILKQHGMTFVPNDEFLRISILVPWSLSAGRVSEEVANGLGENALFCISSALIMGSDKDGIHSSIIEESYTPDFLQVGSKVESQVCELYQKECTRKQLYIFRSSRCKCGDSKHSPRFTITIQLYGNAVAAATIVPLTVHFPRRSGRPVLAFEICAFAVNKQVASSGIGELLLSCLRHMNHRFAKDLGMEGTMLACVPPDQFRKSWWCNPTSGFDYQIASSLVNENVNTQNLSDEYNKLDIRQYRNLLCHTQSELHMFYDHADKSGNTIMWLSQVDKTSDVHSIEYHVQDILHRLKEDEITDLVVTMQKMEIIPMRTASEFVLQSHRMRLKNDKNRYVCFDASSQITGQSGKKLATDEEDDISYWDECESPRKEDDEKTQSPCRRTVSMPLPTRSARSNKIGSPSGVSERSHSYSDRHRRMSPCSPRANATPATESAKTASSANPKLYARKSVSSKVARIQSSVEGIGRQPRSETVSSNLATNKPCTFDGATNIGRNDHGKNGMSKENPFLTKIIKVSPKKMDNETHEKVKLDKTINTVTKQTKLVISSVIPEKEELKKEENRRKEESNKIRNKFKILIEEKLSDLSKICLEPEKDWHDDISSWELYYFNQYGNNSSEYKNHMDVEVKRICFQADASKAQLSYGTPERALEGFVIYDKITNELKSPGSEQFQEINVKGSDSKICQFNVNTEIGKTRNSFVKKIAENLTGLAELCDIKLDENRISSWEAAYFNRYPEISKYKDRLGAEVKRMCSQVESARKFLTYGTPEMAMNGLRIYSEMIRTLDSATAHTDVDSNSQNVNRNTYEGVGESNDETITSKRKKTISKKSARINSRTISKKSGPKIYTVPKADADTSQQNVETKTQTSRFSEEDRKYFESRMKSIEENIRRKNRQRLWDPWVPEHAHNLWAPENANVTPEDFVEGTITGIENSAEIDKFRHPDWIYRLLKRDLKEILSSDAESDISID</sequence>
<dbReference type="EMBL" id="HBIN01004364">
    <property type="protein sequence ID" value="CAE0432753.1"/>
    <property type="molecule type" value="Transcribed_RNA"/>
</dbReference>
<feature type="compositionally biased region" description="Polar residues" evidence="1">
    <location>
        <begin position="1"/>
        <end position="11"/>
    </location>
</feature>
<feature type="region of interest" description="Disordered" evidence="1">
    <location>
        <begin position="1"/>
        <end position="155"/>
    </location>
</feature>
<feature type="region of interest" description="Disordered" evidence="1">
    <location>
        <begin position="985"/>
        <end position="1010"/>
    </location>
</feature>
<proteinExistence type="predicted"/>
<accession>A0A7S3LJR4</accession>